<reference evidence="8" key="1">
    <citation type="submission" date="2022-10" db="EMBL/GenBank/DDBJ databases">
        <title>The complete genomes of actinobacterial strains from the NBC collection.</title>
        <authorList>
            <person name="Joergensen T.S."/>
            <person name="Alvarez Arevalo M."/>
            <person name="Sterndorff E.B."/>
            <person name="Faurdal D."/>
            <person name="Vuksanovic O."/>
            <person name="Mourched A.-S."/>
            <person name="Charusanti P."/>
            <person name="Shaw S."/>
            <person name="Blin K."/>
            <person name="Weber T."/>
        </authorList>
    </citation>
    <scope>NUCLEOTIDE SEQUENCE</scope>
    <source>
        <strain evidence="8">NBC_00008</strain>
    </source>
</reference>
<dbReference type="InterPro" id="IPR013325">
    <property type="entry name" value="RNA_pol_sigma_r2"/>
</dbReference>
<dbReference type="Gene3D" id="1.10.10.10">
    <property type="entry name" value="Winged helix-like DNA-binding domain superfamily/Winged helix DNA-binding domain"/>
    <property type="match status" value="1"/>
</dbReference>
<dbReference type="SUPFAM" id="SSF88659">
    <property type="entry name" value="Sigma3 and sigma4 domains of RNA polymerase sigma factors"/>
    <property type="match status" value="1"/>
</dbReference>
<evidence type="ECO:0000256" key="1">
    <source>
        <dbReference type="ARBA" id="ARBA00010641"/>
    </source>
</evidence>
<evidence type="ECO:0000259" key="6">
    <source>
        <dbReference type="Pfam" id="PF04542"/>
    </source>
</evidence>
<feature type="region of interest" description="Disordered" evidence="5">
    <location>
        <begin position="176"/>
        <end position="204"/>
    </location>
</feature>
<keyword evidence="2" id="KW-0805">Transcription regulation</keyword>
<evidence type="ECO:0000256" key="2">
    <source>
        <dbReference type="ARBA" id="ARBA00023015"/>
    </source>
</evidence>
<protein>
    <submittedName>
        <fullName evidence="8">RNA polymerase sigma factor</fullName>
    </submittedName>
</protein>
<dbReference type="AlphaFoldDB" id="A0AAU2VSE5"/>
<dbReference type="EMBL" id="CP108313">
    <property type="protein sequence ID" value="WTW70410.1"/>
    <property type="molecule type" value="Genomic_DNA"/>
</dbReference>
<proteinExistence type="inferred from homology"/>
<dbReference type="NCBIfam" id="TIGR02937">
    <property type="entry name" value="sigma70-ECF"/>
    <property type="match status" value="1"/>
</dbReference>
<evidence type="ECO:0000256" key="3">
    <source>
        <dbReference type="ARBA" id="ARBA00023082"/>
    </source>
</evidence>
<comment type="similarity">
    <text evidence="1">Belongs to the sigma-70 factor family. ECF subfamily.</text>
</comment>
<dbReference type="SUPFAM" id="SSF88946">
    <property type="entry name" value="Sigma2 domain of RNA polymerase sigma factors"/>
    <property type="match status" value="1"/>
</dbReference>
<evidence type="ECO:0000256" key="4">
    <source>
        <dbReference type="ARBA" id="ARBA00023163"/>
    </source>
</evidence>
<name>A0AAU2VSE5_9ACTN</name>
<dbReference type="GO" id="GO:0003677">
    <property type="term" value="F:DNA binding"/>
    <property type="evidence" value="ECO:0007669"/>
    <property type="project" value="InterPro"/>
</dbReference>
<dbReference type="InterPro" id="IPR014284">
    <property type="entry name" value="RNA_pol_sigma-70_dom"/>
</dbReference>
<dbReference type="GO" id="GO:0006352">
    <property type="term" value="P:DNA-templated transcription initiation"/>
    <property type="evidence" value="ECO:0007669"/>
    <property type="project" value="InterPro"/>
</dbReference>
<organism evidence="8">
    <name type="scientific">Streptomyces sp. NBC_00008</name>
    <dbReference type="NCBI Taxonomy" id="2903610"/>
    <lineage>
        <taxon>Bacteria</taxon>
        <taxon>Bacillati</taxon>
        <taxon>Actinomycetota</taxon>
        <taxon>Actinomycetes</taxon>
        <taxon>Kitasatosporales</taxon>
        <taxon>Streptomycetaceae</taxon>
        <taxon>Streptomyces</taxon>
    </lineage>
</organism>
<dbReference type="InterPro" id="IPR007627">
    <property type="entry name" value="RNA_pol_sigma70_r2"/>
</dbReference>
<dbReference type="Gene3D" id="1.10.1740.10">
    <property type="match status" value="1"/>
</dbReference>
<keyword evidence="4" id="KW-0804">Transcription</keyword>
<dbReference type="InterPro" id="IPR036388">
    <property type="entry name" value="WH-like_DNA-bd_sf"/>
</dbReference>
<dbReference type="CDD" id="cd06171">
    <property type="entry name" value="Sigma70_r4"/>
    <property type="match status" value="1"/>
</dbReference>
<dbReference type="PANTHER" id="PTHR43133">
    <property type="entry name" value="RNA POLYMERASE ECF-TYPE SIGMA FACTO"/>
    <property type="match status" value="1"/>
</dbReference>
<dbReference type="Pfam" id="PF04542">
    <property type="entry name" value="Sigma70_r2"/>
    <property type="match status" value="1"/>
</dbReference>
<gene>
    <name evidence="8" type="ORF">OG398_20150</name>
</gene>
<accession>A0AAU2VSE5</accession>
<evidence type="ECO:0000256" key="5">
    <source>
        <dbReference type="SAM" id="MobiDB-lite"/>
    </source>
</evidence>
<evidence type="ECO:0000313" key="8">
    <source>
        <dbReference type="EMBL" id="WTW70410.1"/>
    </source>
</evidence>
<dbReference type="Pfam" id="PF08281">
    <property type="entry name" value="Sigma70_r4_2"/>
    <property type="match status" value="1"/>
</dbReference>
<keyword evidence="3" id="KW-0731">Sigma factor</keyword>
<dbReference type="PANTHER" id="PTHR43133:SF25">
    <property type="entry name" value="RNA POLYMERASE SIGMA FACTOR RFAY-RELATED"/>
    <property type="match status" value="1"/>
</dbReference>
<dbReference type="InterPro" id="IPR013324">
    <property type="entry name" value="RNA_pol_sigma_r3/r4-like"/>
</dbReference>
<feature type="compositionally biased region" description="Basic and acidic residues" evidence="5">
    <location>
        <begin position="182"/>
        <end position="198"/>
    </location>
</feature>
<feature type="domain" description="RNA polymerase sigma factor 70 region 4 type 2" evidence="7">
    <location>
        <begin position="125"/>
        <end position="173"/>
    </location>
</feature>
<dbReference type="InterPro" id="IPR039425">
    <property type="entry name" value="RNA_pol_sigma-70-like"/>
</dbReference>
<dbReference type="InterPro" id="IPR013249">
    <property type="entry name" value="RNA_pol_sigma70_r4_t2"/>
</dbReference>
<sequence length="204" mass="22327">MPPDRTAAPPARDPAGFAAFYEQQFDAVLGFVTRRVDNPHLAADLTADIFVAALESAHTYDARRGVPVAWLYGISRNVLNTHFQGSVREQRAVARIRGHRLLDEQDLGAIEARIDADRAARHMASAHAALSEPLRKVLDLVALDGLTVREAAQALGISVTAARVRLHRARKALRGTVPSRPARREAHSEARREAHSEALMEAAQ</sequence>
<evidence type="ECO:0000259" key="7">
    <source>
        <dbReference type="Pfam" id="PF08281"/>
    </source>
</evidence>
<dbReference type="GO" id="GO:0016987">
    <property type="term" value="F:sigma factor activity"/>
    <property type="evidence" value="ECO:0007669"/>
    <property type="project" value="UniProtKB-KW"/>
</dbReference>
<feature type="domain" description="RNA polymerase sigma-70 region 2" evidence="6">
    <location>
        <begin position="21"/>
        <end position="83"/>
    </location>
</feature>